<gene>
    <name evidence="4" type="ORF">M6B22_07060</name>
</gene>
<sequence>MAHPDGAGDGGGRDRIGGAGGALAAPFPRFRPDPNGPTRLGAGARARANLDALRVLRQLQAEQRRARADELPILAAWSGWGAVPQLFDPARAEYARHHDELAQLIPDAEELHAAARSTLNAHYTHPRFAAAMWQAARTLGFTGGRVLEPGCGPGTFIGLAPEGAEVIGVELDPTTAGIAAALYPDADIRAESFVDTRLPEGYVDLAIGNVPFGTVTLTDRRHNPRSHTIHNHFLVKALHLTRPGGITIAITSRYTMDAANPAARRELAELADLVFAVRLPEQTHQVAGTQVVTDLLVLRRRLPGVESAGAAWERVVDIEVAHAQGAADGNRALSTVRVNEYFAAHPEQVVGEVSVGRGQYRDDELRVRVTGDADPLAQVGERIASAAELAVDLGLTLLPREAIPTESREASPVALVPAGARRPDGFLQRDPDGSFGRVEAGAVVPHPVPGTQQRELAILLDLRDTYLRLVEAEAADLSDDAQLDEFRHALNRHYDAYAATYGPINRFSWRPGRTHPVTGETAQIRVPPRQGGFRDDPFAGAVYALENFDPQSQTATKAAIFTTRVVVPRVRPLGADTPADALAICLDTFGEVRLGEVARLLGVDEAQARAQLGELVFDDPKTVLSEGEASDESGRLFPAAAYLSDNVRRKLDVARAAAEHDARFEVNVAALRAVVPADIAPDDIAVRLGGWVRQRYVQAFLRETFGNEHLQVEHAGGTQWAVRGGGWGVLETDTWGTPAMAGSKIAEKLLRAEPIQIWVEVDDGRRELDLETTEAAQRKAVELNERFAEWAWEDPPRATELAEEYNRRFNAIVLRDYSTTALSLPGLARSFTPRPHQLAAVNRMIQEPSAGLFHVVGAGKTAEIAMGVWELRRLGLINKSAIVVPNHLVDQFRNEFLQLYPQARVLAAGMQDVTRLGRGTFLGRIANSDWDAVIVSQSVFARIPLSTEAQKAYFERQSAQIRLWLGSAREQGGLTVKRLETMLAKQEEAIKKHMEARRDDGLTFEECGIDYLVVDEADMYKNLLTPSATPDLAILGKRASKRATDLDMKIDYLRRTRGERVITFATGTPIANSLTECFVMQAYLRPDVLADAGVECFDQWAATFTQQVTEIEVAPTGGFRLKARIAKFDNVPELLRMFHIFADIQTAEDLQLPTPTVAGGGPETVGVGASDELAVFMANIGDRAARMAARSEKGKDNVLTLMTESRKAALDLRLVDRDTAEQTKIDAAADRIATIWGRNRGREYLGPDGTVSPLRGALQIVFSDLGTPKDGFNVYDELRTALVLRGMPREAIRFVHEANNDRDKALLFAACRRGEVAVIVGSTERLGAGTNIQARAVAKHDLDVPWRPRDIEQRDGRILRQGNQNAEVEIIRWITQKSFDAYMWQSLERKQKFIGQVLRGRLDIREIEDVGETALSYGEIKALAADDPLLLEKAQVDADLTRLRRLERAHDRSQDRLRWQVVSIADRKAGLERQADQLAEVLPQRRPTSADAFTMTVGAATYDKRSDASHALRRSLAELARDLGYQREAVVSIGSLAGLALEAHALRRTSGVVLAVRCRGVPHTSVELSIEQLHALGEDSKAVGLVTRLENRVAGLDHRHDELRAEAEHLGVEITRARRRIGAEFPQAGELSAAKLRAADIEARLTEAATPRRDPASDTSPDRGHSPNAEHEPGPGRCDHEPVAVGAISDDIGWEPE</sequence>
<feature type="coiled-coil region" evidence="1">
    <location>
        <begin position="1586"/>
        <end position="1620"/>
    </location>
</feature>
<dbReference type="InterPro" id="IPR052933">
    <property type="entry name" value="DNA_Protect_Modify"/>
</dbReference>
<dbReference type="InterPro" id="IPR029063">
    <property type="entry name" value="SAM-dependent_MTases_sf"/>
</dbReference>
<feature type="compositionally biased region" description="Basic and acidic residues" evidence="2">
    <location>
        <begin position="1645"/>
        <end position="1682"/>
    </location>
</feature>
<protein>
    <recommendedName>
        <fullName evidence="3">Helicase ATP-binding domain-containing protein</fullName>
    </recommendedName>
</protein>
<dbReference type="SUPFAM" id="SSF52540">
    <property type="entry name" value="P-loop containing nucleoside triphosphate hydrolases"/>
    <property type="match status" value="2"/>
</dbReference>
<dbReference type="PANTHER" id="PTHR41313">
    <property type="entry name" value="ADENINE-SPECIFIC METHYLTRANSFERASE"/>
    <property type="match status" value="1"/>
</dbReference>
<reference evidence="4" key="1">
    <citation type="submission" date="2022-05" db="EMBL/GenBank/DDBJ databases">
        <title>Jatrophihabitans sp. SB3-54 whole genome sequence.</title>
        <authorList>
            <person name="Suh M.K."/>
            <person name="Eom M.K."/>
            <person name="Kim J.S."/>
            <person name="Kim H.S."/>
            <person name="Do H.E."/>
            <person name="Shin Y.K."/>
            <person name="Lee J.-S."/>
        </authorList>
    </citation>
    <scope>NUCLEOTIDE SEQUENCE</scope>
    <source>
        <strain evidence="4">SB3-54</strain>
    </source>
</reference>
<dbReference type="CDD" id="cd02440">
    <property type="entry name" value="AdoMet_MTases"/>
    <property type="match status" value="1"/>
</dbReference>
<dbReference type="Gene3D" id="3.40.50.300">
    <property type="entry name" value="P-loop containing nucleotide triphosphate hydrolases"/>
    <property type="match status" value="2"/>
</dbReference>
<evidence type="ECO:0000313" key="4">
    <source>
        <dbReference type="EMBL" id="WAX58516.1"/>
    </source>
</evidence>
<name>A0ABY7K5G3_9ACTN</name>
<dbReference type="InterPro" id="IPR027417">
    <property type="entry name" value="P-loop_NTPase"/>
</dbReference>
<feature type="region of interest" description="Disordered" evidence="2">
    <location>
        <begin position="1645"/>
        <end position="1697"/>
    </location>
</feature>
<feature type="domain" description="Helicase ATP-binding" evidence="3">
    <location>
        <begin position="829"/>
        <end position="1100"/>
    </location>
</feature>
<dbReference type="SMART" id="SM00487">
    <property type="entry name" value="DEXDc"/>
    <property type="match status" value="1"/>
</dbReference>
<evidence type="ECO:0000256" key="2">
    <source>
        <dbReference type="SAM" id="MobiDB-lite"/>
    </source>
</evidence>
<dbReference type="RefSeq" id="WP_269445054.1">
    <property type="nucleotide sequence ID" value="NZ_CP097463.1"/>
</dbReference>
<dbReference type="Gene3D" id="3.40.50.150">
    <property type="entry name" value="Vaccinia Virus protein VP39"/>
    <property type="match status" value="1"/>
</dbReference>
<feature type="region of interest" description="Disordered" evidence="2">
    <location>
        <begin position="1"/>
        <end position="41"/>
    </location>
</feature>
<keyword evidence="1" id="KW-0175">Coiled coil</keyword>
<evidence type="ECO:0000256" key="1">
    <source>
        <dbReference type="SAM" id="Coils"/>
    </source>
</evidence>
<dbReference type="PANTHER" id="PTHR41313:SF1">
    <property type="entry name" value="DNA METHYLASE ADENINE-SPECIFIC DOMAIN-CONTAINING PROTEIN"/>
    <property type="match status" value="1"/>
</dbReference>
<evidence type="ECO:0000313" key="5">
    <source>
        <dbReference type="Proteomes" id="UP001164693"/>
    </source>
</evidence>
<organism evidence="4 5">
    <name type="scientific">Jatrophihabitans cynanchi</name>
    <dbReference type="NCBI Taxonomy" id="2944128"/>
    <lineage>
        <taxon>Bacteria</taxon>
        <taxon>Bacillati</taxon>
        <taxon>Actinomycetota</taxon>
        <taxon>Actinomycetes</taxon>
        <taxon>Jatrophihabitantales</taxon>
        <taxon>Jatrophihabitantaceae</taxon>
        <taxon>Jatrophihabitans</taxon>
    </lineage>
</organism>
<keyword evidence="5" id="KW-1185">Reference proteome</keyword>
<dbReference type="EMBL" id="CP097463">
    <property type="protein sequence ID" value="WAX58516.1"/>
    <property type="molecule type" value="Genomic_DNA"/>
</dbReference>
<dbReference type="Proteomes" id="UP001164693">
    <property type="component" value="Chromosome"/>
</dbReference>
<proteinExistence type="predicted"/>
<dbReference type="SUPFAM" id="SSF53335">
    <property type="entry name" value="S-adenosyl-L-methionine-dependent methyltransferases"/>
    <property type="match status" value="1"/>
</dbReference>
<evidence type="ECO:0000259" key="3">
    <source>
        <dbReference type="SMART" id="SM00487"/>
    </source>
</evidence>
<accession>A0ABY7K5G3</accession>
<dbReference type="InterPro" id="IPR014001">
    <property type="entry name" value="Helicase_ATP-bd"/>
</dbReference>